<comment type="similarity">
    <text evidence="1">Belongs to the TRAFAC class TrmE-Era-EngA-EngB-Septin-like GTPase superfamily. AIG1/Toc34/Toc159-like paraseptin GTPase family. IAN subfamily.</text>
</comment>
<dbReference type="InterPro" id="IPR045058">
    <property type="entry name" value="GIMA/IAN/Toc"/>
</dbReference>
<evidence type="ECO:0000256" key="3">
    <source>
        <dbReference type="ARBA" id="ARBA00023134"/>
    </source>
</evidence>
<sequence length="72" mass="8182">MEAAEFWYHKTPPIYSESERIFHLPELRIVLLGVSGVGKSATGNVILGRKAFKATRTRVSEIQRGRVEDRII</sequence>
<gene>
    <name evidence="5" type="ORF">QQF64_009715</name>
</gene>
<feature type="domain" description="AIG1-type G" evidence="4">
    <location>
        <begin position="27"/>
        <end position="57"/>
    </location>
</feature>
<evidence type="ECO:0000259" key="4">
    <source>
        <dbReference type="Pfam" id="PF04548"/>
    </source>
</evidence>
<dbReference type="PANTHER" id="PTHR10903:SF188">
    <property type="entry name" value="GTPASE IMAP FAMILY MEMBER 2-LIKE-RELATED"/>
    <property type="match status" value="1"/>
</dbReference>
<protein>
    <recommendedName>
        <fullName evidence="4">AIG1-type G domain-containing protein</fullName>
    </recommendedName>
</protein>
<proteinExistence type="inferred from homology"/>
<evidence type="ECO:0000256" key="2">
    <source>
        <dbReference type="ARBA" id="ARBA00022741"/>
    </source>
</evidence>
<dbReference type="InterPro" id="IPR006703">
    <property type="entry name" value="G_AIG1"/>
</dbReference>
<evidence type="ECO:0000256" key="1">
    <source>
        <dbReference type="ARBA" id="ARBA00008535"/>
    </source>
</evidence>
<dbReference type="SUPFAM" id="SSF52540">
    <property type="entry name" value="P-loop containing nucleoside triphosphate hydrolases"/>
    <property type="match status" value="1"/>
</dbReference>
<dbReference type="InterPro" id="IPR027417">
    <property type="entry name" value="P-loop_NTPase"/>
</dbReference>
<organism evidence="5 6">
    <name type="scientific">Cirrhinus molitorella</name>
    <name type="common">mud carp</name>
    <dbReference type="NCBI Taxonomy" id="172907"/>
    <lineage>
        <taxon>Eukaryota</taxon>
        <taxon>Metazoa</taxon>
        <taxon>Chordata</taxon>
        <taxon>Craniata</taxon>
        <taxon>Vertebrata</taxon>
        <taxon>Euteleostomi</taxon>
        <taxon>Actinopterygii</taxon>
        <taxon>Neopterygii</taxon>
        <taxon>Teleostei</taxon>
        <taxon>Ostariophysi</taxon>
        <taxon>Cypriniformes</taxon>
        <taxon>Cyprinidae</taxon>
        <taxon>Labeoninae</taxon>
        <taxon>Labeonini</taxon>
        <taxon>Cirrhinus</taxon>
    </lineage>
</organism>
<evidence type="ECO:0000313" key="6">
    <source>
        <dbReference type="Proteomes" id="UP001558613"/>
    </source>
</evidence>
<dbReference type="PANTHER" id="PTHR10903">
    <property type="entry name" value="GTPASE, IMAP FAMILY MEMBER-RELATED"/>
    <property type="match status" value="1"/>
</dbReference>
<dbReference type="Proteomes" id="UP001558613">
    <property type="component" value="Unassembled WGS sequence"/>
</dbReference>
<reference evidence="5 6" key="1">
    <citation type="submission" date="2023-09" db="EMBL/GenBank/DDBJ databases">
        <authorList>
            <person name="Wang M."/>
        </authorList>
    </citation>
    <scope>NUCLEOTIDE SEQUENCE [LARGE SCALE GENOMIC DNA]</scope>
    <source>
        <strain evidence="5">GT-2023</strain>
        <tissue evidence="5">Liver</tissue>
    </source>
</reference>
<dbReference type="Pfam" id="PF04548">
    <property type="entry name" value="AIG1"/>
    <property type="match status" value="1"/>
</dbReference>
<evidence type="ECO:0000313" key="5">
    <source>
        <dbReference type="EMBL" id="KAL1259138.1"/>
    </source>
</evidence>
<accession>A0ABR3M1Y9</accession>
<keyword evidence="3" id="KW-0342">GTP-binding</keyword>
<name>A0ABR3M1Y9_9TELE</name>
<dbReference type="Gene3D" id="3.40.50.300">
    <property type="entry name" value="P-loop containing nucleotide triphosphate hydrolases"/>
    <property type="match status" value="1"/>
</dbReference>
<dbReference type="EMBL" id="JAYMGO010000016">
    <property type="protein sequence ID" value="KAL1259138.1"/>
    <property type="molecule type" value="Genomic_DNA"/>
</dbReference>
<keyword evidence="6" id="KW-1185">Reference proteome</keyword>
<comment type="caution">
    <text evidence="5">The sequence shown here is derived from an EMBL/GenBank/DDBJ whole genome shotgun (WGS) entry which is preliminary data.</text>
</comment>
<keyword evidence="2" id="KW-0547">Nucleotide-binding</keyword>